<dbReference type="KEGG" id="fac:FACI_IFERC01G0096"/>
<evidence type="ECO:0000313" key="2">
    <source>
        <dbReference type="EMBL" id="AGO60076.1"/>
    </source>
</evidence>
<dbReference type="RefSeq" id="WP_019841306.1">
    <property type="nucleotide sequence ID" value="NC_021592.1"/>
</dbReference>
<keyword evidence="3" id="KW-1185">Reference proteome</keyword>
<feature type="domain" description="Transposase IS4-like" evidence="1">
    <location>
        <begin position="95"/>
        <end position="282"/>
    </location>
</feature>
<dbReference type="GO" id="GO:0006313">
    <property type="term" value="P:DNA transposition"/>
    <property type="evidence" value="ECO:0007669"/>
    <property type="project" value="InterPro"/>
</dbReference>
<proteinExistence type="predicted"/>
<dbReference type="Pfam" id="PF01609">
    <property type="entry name" value="DDE_Tnp_1"/>
    <property type="match status" value="1"/>
</dbReference>
<gene>
    <name evidence="2" type="ORF">FACI_IFERC00001G0096</name>
</gene>
<dbReference type="EMBL" id="CP004145">
    <property type="protein sequence ID" value="AGO60076.1"/>
    <property type="molecule type" value="Genomic_DNA"/>
</dbReference>
<reference evidence="2 3" key="1">
    <citation type="journal article" date="2007" name="Proc. Natl. Acad. Sci. U.S.A.">
        <title>Genome dynamics in a natural archaeal population.</title>
        <authorList>
            <person name="Allen E.E."/>
            <person name="Tyson G.W."/>
            <person name="Whitaker R.J."/>
            <person name="Detter J.C."/>
            <person name="Richardson P.M."/>
            <person name="Banfield J.F."/>
        </authorList>
    </citation>
    <scope>NUCLEOTIDE SEQUENCE [LARGE SCALE GENOMIC DNA]</scope>
    <source>
        <strain evidence="3">fer1</strain>
    </source>
</reference>
<protein>
    <submittedName>
        <fullName evidence="2">Transposase IS4 family protein</fullName>
    </submittedName>
</protein>
<dbReference type="HOGENOM" id="CLU_917045_0_0_2"/>
<dbReference type="Proteomes" id="UP000014660">
    <property type="component" value="Chromosome"/>
</dbReference>
<dbReference type="AlphaFoldDB" id="S0AM38"/>
<organism evidence="2 3">
    <name type="scientific">Ferroplasma acidarmanus Fer1</name>
    <dbReference type="NCBI Taxonomy" id="333146"/>
    <lineage>
        <taxon>Archaea</taxon>
        <taxon>Methanobacteriati</taxon>
        <taxon>Thermoplasmatota</taxon>
        <taxon>Thermoplasmata</taxon>
        <taxon>Thermoplasmatales</taxon>
        <taxon>Ferroplasmaceae</taxon>
        <taxon>Ferroplasma</taxon>
    </lineage>
</organism>
<evidence type="ECO:0000259" key="1">
    <source>
        <dbReference type="Pfam" id="PF01609"/>
    </source>
</evidence>
<sequence>MPSQQIPLIMEIIDNIVSPDDRKRKYTDRQILKVLIVLQIFNISYRSARIFLTNHEEYIRMAGITEIPSFQTLSRRARMIDLHAINNEITYLYSVESIAAIDSFIIHTCKHSTAMRRKVWGNYKDPVSGWSKTTKGWSYGRKCHMSIDIDSLIIMEWLITKGNMHDSHVSHDMVDSVRDFSYILADSAYDASDIYDYIFENTHALPVIDTNKRRGIVDNRLPVNRKIGIDLRKEYASMYPLRWEIERTFSILEEIMKAEYIWYTVNRDYDTAIGLKAIAYNLMVISNRVLGEKPRRIMKIVNC</sequence>
<dbReference type="GeneID" id="16024240"/>
<dbReference type="GO" id="GO:0004803">
    <property type="term" value="F:transposase activity"/>
    <property type="evidence" value="ECO:0007669"/>
    <property type="project" value="InterPro"/>
</dbReference>
<evidence type="ECO:0000313" key="3">
    <source>
        <dbReference type="Proteomes" id="UP000014660"/>
    </source>
</evidence>
<accession>S0AM38</accession>
<dbReference type="GO" id="GO:0003677">
    <property type="term" value="F:DNA binding"/>
    <property type="evidence" value="ECO:0007669"/>
    <property type="project" value="InterPro"/>
</dbReference>
<name>S0AM38_FERAC</name>
<dbReference type="InterPro" id="IPR002559">
    <property type="entry name" value="Transposase_11"/>
</dbReference>